<evidence type="ECO:0000313" key="17">
    <source>
        <dbReference type="EMBL" id="OIJ24609.1"/>
    </source>
</evidence>
<keyword evidence="4" id="KW-0547">Nucleotide-binding</keyword>
<dbReference type="PIRSF" id="PIRSF016578">
    <property type="entry name" value="HsaA"/>
    <property type="match status" value="1"/>
</dbReference>
<dbReference type="GO" id="GO:0004497">
    <property type="term" value="F:monooxygenase activity"/>
    <property type="evidence" value="ECO:0007669"/>
    <property type="project" value="UniProtKB-KW"/>
</dbReference>
<evidence type="ECO:0000313" key="18">
    <source>
        <dbReference type="Proteomes" id="UP000033772"/>
    </source>
</evidence>
<comment type="catalytic activity">
    <reaction evidence="12">
        <text>dibenzothiophene 5-oxide + FMNH2 + O2 = dibenzothiophene 5,5-dioxide + FMN + H2O + H(+)</text>
        <dbReference type="Rhea" id="RHEA:49080"/>
        <dbReference type="ChEBI" id="CHEBI:15377"/>
        <dbReference type="ChEBI" id="CHEBI:15378"/>
        <dbReference type="ChEBI" id="CHEBI:15379"/>
        <dbReference type="ChEBI" id="CHEBI:23683"/>
        <dbReference type="ChEBI" id="CHEBI:57618"/>
        <dbReference type="ChEBI" id="CHEBI:58210"/>
        <dbReference type="ChEBI" id="CHEBI:90356"/>
    </reaction>
</comment>
<reference evidence="17" key="1">
    <citation type="submission" date="2016-10" db="EMBL/GenBank/DDBJ databases">
        <title>Draft Genome Sequence of Nocardioides luteus Strain BAFB, an Alkane-Degrading Bacterium Isolated from JP-7 Polluted Soil.</title>
        <authorList>
            <person name="Brown L."/>
            <person name="Ruiz O.N."/>
            <person name="Gunasekera T."/>
        </authorList>
    </citation>
    <scope>NUCLEOTIDE SEQUENCE [LARGE SCALE GENOMIC DNA]</scope>
    <source>
        <strain evidence="17">BAFB</strain>
    </source>
</reference>
<keyword evidence="5" id="KW-0560">Oxidoreductase</keyword>
<evidence type="ECO:0000256" key="8">
    <source>
        <dbReference type="ARBA" id="ARBA00034317"/>
    </source>
</evidence>
<evidence type="ECO:0000256" key="3">
    <source>
        <dbReference type="ARBA" id="ARBA00022643"/>
    </source>
</evidence>
<dbReference type="SUPFAM" id="SSF47203">
    <property type="entry name" value="Acyl-CoA dehydrogenase C-terminal domain-like"/>
    <property type="match status" value="1"/>
</dbReference>
<dbReference type="GO" id="GO:0008470">
    <property type="term" value="F:3-methylbutanoyl-CoA dehydrogenase activity"/>
    <property type="evidence" value="ECO:0007669"/>
    <property type="project" value="TreeGrafter"/>
</dbReference>
<comment type="catalytic activity">
    <reaction evidence="13">
        <text>dibenzothiophene + 2 FMNH2 + 2 O2 = dibenzothiophene 5,5-dioxide + 2 FMN + 2 H2O + 2 H(+)</text>
        <dbReference type="Rhea" id="RHEA:49072"/>
        <dbReference type="ChEBI" id="CHEBI:15377"/>
        <dbReference type="ChEBI" id="CHEBI:15378"/>
        <dbReference type="ChEBI" id="CHEBI:15379"/>
        <dbReference type="ChEBI" id="CHEBI:23681"/>
        <dbReference type="ChEBI" id="CHEBI:57618"/>
        <dbReference type="ChEBI" id="CHEBI:58210"/>
        <dbReference type="ChEBI" id="CHEBI:90356"/>
        <dbReference type="EC" id="1.14.14.21"/>
    </reaction>
</comment>
<feature type="domain" description="Acyl-CoA dehydrogenase/oxidase N-terminal" evidence="15">
    <location>
        <begin position="23"/>
        <end position="119"/>
    </location>
</feature>
<comment type="catalytic activity">
    <reaction evidence="11">
        <text>dibenzothiophene + FMNH2 + O2 = dibenzothiophene 5-oxide + FMN + H2O + H(+)</text>
        <dbReference type="Rhea" id="RHEA:49076"/>
        <dbReference type="ChEBI" id="CHEBI:15377"/>
        <dbReference type="ChEBI" id="CHEBI:15378"/>
        <dbReference type="ChEBI" id="CHEBI:15379"/>
        <dbReference type="ChEBI" id="CHEBI:23681"/>
        <dbReference type="ChEBI" id="CHEBI:23683"/>
        <dbReference type="ChEBI" id="CHEBI:57618"/>
        <dbReference type="ChEBI" id="CHEBI:58210"/>
    </reaction>
</comment>
<dbReference type="SUPFAM" id="SSF56645">
    <property type="entry name" value="Acyl-CoA dehydrogenase NM domain-like"/>
    <property type="match status" value="1"/>
</dbReference>
<dbReference type="PANTHER" id="PTHR43884:SF12">
    <property type="entry name" value="ISOVALERYL-COA DEHYDROGENASE, MITOCHONDRIAL-RELATED"/>
    <property type="match status" value="1"/>
</dbReference>
<evidence type="ECO:0000259" key="14">
    <source>
        <dbReference type="Pfam" id="PF02770"/>
    </source>
</evidence>
<dbReference type="InterPro" id="IPR009100">
    <property type="entry name" value="AcylCoA_DH/oxidase_NM_dom_sf"/>
</dbReference>
<evidence type="ECO:0000256" key="12">
    <source>
        <dbReference type="ARBA" id="ARBA00048445"/>
    </source>
</evidence>
<dbReference type="STRING" id="1844.UG56_022030"/>
<keyword evidence="2" id="KW-0285">Flavoprotein</keyword>
<comment type="pathway">
    <text evidence="7">Sulfur metabolism; dibenzothiophene degradation.</text>
</comment>
<evidence type="ECO:0000259" key="15">
    <source>
        <dbReference type="Pfam" id="PF02771"/>
    </source>
</evidence>
<keyword evidence="6 17" id="KW-0503">Monooxygenase</keyword>
<dbReference type="Pfam" id="PF02771">
    <property type="entry name" value="Acyl-CoA_dh_N"/>
    <property type="match status" value="1"/>
</dbReference>
<evidence type="ECO:0000256" key="10">
    <source>
        <dbReference type="ARBA" id="ARBA00034345"/>
    </source>
</evidence>
<evidence type="ECO:0000256" key="1">
    <source>
        <dbReference type="ARBA" id="ARBA00004496"/>
    </source>
</evidence>
<keyword evidence="3" id="KW-0288">FMN</keyword>
<dbReference type="Gene3D" id="1.20.140.10">
    <property type="entry name" value="Butyryl-CoA Dehydrogenase, subunit A, domain 3"/>
    <property type="match status" value="1"/>
</dbReference>
<name>A0A1J4N2K6_9ACTN</name>
<dbReference type="EMBL" id="JZDQ02000036">
    <property type="protein sequence ID" value="OIJ24609.1"/>
    <property type="molecule type" value="Genomic_DNA"/>
</dbReference>
<sequence length="413" mass="44633">MTRPTIRTERLDKLRARFAPVFEEIAAGALERELSGELPTEAVDRLKRAGFGAVRVPEEFGGAGATLPELTQLWIDLVAADANLAQALRGHFAFAEDRLWHHRAGTSQEIWFERFVSGEIAGNAWSEVGSTTIDTQQTVLTKRSDGTYVLNGSKYYTTGTIFAEWADVYALLDEPGEKQFVIAITDARENGVTTTDDWAGFGQLGTGSGTTTFENVTVRAENVLPFGERYPYQTALYQLNLLATLAGIARAATADTVEAVRARERNYSHANAARVRDDPQVLARVGEIASAAYVVEAATIRTATALQENADLAGSGDREAIAAANELAELESSAAQVVVTEQVLTAVTNLFDTLGASGTERERGLDRHWRNARTVSSHNPRILKAKVVGAHLVNGTPPPYAWAIGTTSRPTAS</sequence>
<organism evidence="17 18">
    <name type="scientific">Nocardioides luteus</name>
    <dbReference type="NCBI Taxonomy" id="1844"/>
    <lineage>
        <taxon>Bacteria</taxon>
        <taxon>Bacillati</taxon>
        <taxon>Actinomycetota</taxon>
        <taxon>Actinomycetes</taxon>
        <taxon>Propionibacteriales</taxon>
        <taxon>Nocardioidaceae</taxon>
        <taxon>Nocardioides</taxon>
    </lineage>
</organism>
<dbReference type="InterPro" id="IPR046373">
    <property type="entry name" value="Acyl-CoA_Oxase/DH_mid-dom_sf"/>
</dbReference>
<feature type="domain" description="Acyl-CoA dehydrogenase C-terminal" evidence="16">
    <location>
        <begin position="245"/>
        <end position="378"/>
    </location>
</feature>
<accession>A0A1J4N2K6</accession>
<evidence type="ECO:0000256" key="13">
    <source>
        <dbReference type="ARBA" id="ARBA00049456"/>
    </source>
</evidence>
<keyword evidence="18" id="KW-1185">Reference proteome</keyword>
<comment type="subcellular location">
    <subcellularLocation>
        <location evidence="1">Cytoplasm</location>
    </subcellularLocation>
</comment>
<comment type="caution">
    <text evidence="17">The sequence shown here is derived from an EMBL/GenBank/DDBJ whole genome shotgun (WGS) entry which is preliminary data.</text>
</comment>
<dbReference type="GO" id="GO:0005737">
    <property type="term" value="C:cytoplasm"/>
    <property type="evidence" value="ECO:0007669"/>
    <property type="project" value="UniProtKB-SubCell"/>
</dbReference>
<proteinExistence type="inferred from homology"/>
<dbReference type="Gene3D" id="2.40.110.10">
    <property type="entry name" value="Butyryl-CoA Dehydrogenase, subunit A, domain 2"/>
    <property type="match status" value="1"/>
</dbReference>
<dbReference type="InterPro" id="IPR037069">
    <property type="entry name" value="AcylCoA_DH/ox_N_sf"/>
</dbReference>
<evidence type="ECO:0000256" key="7">
    <source>
        <dbReference type="ARBA" id="ARBA00034307"/>
    </source>
</evidence>
<dbReference type="Pfam" id="PF02770">
    <property type="entry name" value="Acyl-CoA_dh_M"/>
    <property type="match status" value="1"/>
</dbReference>
<evidence type="ECO:0000256" key="4">
    <source>
        <dbReference type="ARBA" id="ARBA00022741"/>
    </source>
</evidence>
<dbReference type="AlphaFoldDB" id="A0A1J4N2K6"/>
<dbReference type="InterPro" id="IPR006091">
    <property type="entry name" value="Acyl-CoA_Oxase/DH_mid-dom"/>
</dbReference>
<protein>
    <recommendedName>
        <fullName evidence="10">Dibenzothiophene monooxygenase</fullName>
        <ecNumber evidence="9">1.14.14.21</ecNumber>
    </recommendedName>
</protein>
<comment type="similarity">
    <text evidence="8">Belongs to the DszC flavin monooxygenase family.</text>
</comment>
<dbReference type="GO" id="GO:0006552">
    <property type="term" value="P:L-leucine catabolic process"/>
    <property type="evidence" value="ECO:0007669"/>
    <property type="project" value="TreeGrafter"/>
</dbReference>
<dbReference type="InterPro" id="IPR013786">
    <property type="entry name" value="AcylCoA_DH/ox_N"/>
</dbReference>
<dbReference type="Proteomes" id="UP000033772">
    <property type="component" value="Unassembled WGS sequence"/>
</dbReference>
<dbReference type="InterPro" id="IPR036250">
    <property type="entry name" value="AcylCo_DH-like_C"/>
</dbReference>
<evidence type="ECO:0000256" key="5">
    <source>
        <dbReference type="ARBA" id="ARBA00023002"/>
    </source>
</evidence>
<evidence type="ECO:0000256" key="9">
    <source>
        <dbReference type="ARBA" id="ARBA00034328"/>
    </source>
</evidence>
<dbReference type="PANTHER" id="PTHR43884">
    <property type="entry name" value="ACYL-COA DEHYDROGENASE"/>
    <property type="match status" value="1"/>
</dbReference>
<evidence type="ECO:0000256" key="2">
    <source>
        <dbReference type="ARBA" id="ARBA00022630"/>
    </source>
</evidence>
<gene>
    <name evidence="17" type="ORF">UG56_022030</name>
</gene>
<evidence type="ECO:0000256" key="11">
    <source>
        <dbReference type="ARBA" id="ARBA00047859"/>
    </source>
</evidence>
<dbReference type="Gene3D" id="1.10.540.10">
    <property type="entry name" value="Acyl-CoA dehydrogenase/oxidase, N-terminal domain"/>
    <property type="match status" value="1"/>
</dbReference>
<feature type="domain" description="Acyl-CoA oxidase/dehydrogenase middle" evidence="14">
    <location>
        <begin position="128"/>
        <end position="216"/>
    </location>
</feature>
<evidence type="ECO:0000256" key="6">
    <source>
        <dbReference type="ARBA" id="ARBA00023033"/>
    </source>
</evidence>
<dbReference type="InterPro" id="IPR013107">
    <property type="entry name" value="Acyl-CoA_DH_C"/>
</dbReference>
<evidence type="ECO:0000259" key="16">
    <source>
        <dbReference type="Pfam" id="PF08028"/>
    </source>
</evidence>
<dbReference type="EC" id="1.14.14.21" evidence="9"/>
<dbReference type="GO" id="GO:0050660">
    <property type="term" value="F:flavin adenine dinucleotide binding"/>
    <property type="evidence" value="ECO:0007669"/>
    <property type="project" value="InterPro"/>
</dbReference>
<dbReference type="Pfam" id="PF08028">
    <property type="entry name" value="Acyl-CoA_dh_2"/>
    <property type="match status" value="1"/>
</dbReference>